<proteinExistence type="predicted"/>
<dbReference type="GO" id="GO:0016491">
    <property type="term" value="F:oxidoreductase activity"/>
    <property type="evidence" value="ECO:0007669"/>
    <property type="project" value="InterPro"/>
</dbReference>
<name>A0AAW8AQS9_KLEPN</name>
<comment type="caution">
    <text evidence="1">The sequence shown here is derived from an EMBL/GenBank/DDBJ whole genome shotgun (WGS) entry which is preliminary data.</text>
</comment>
<protein>
    <submittedName>
        <fullName evidence="1">Malate/lactate/ureidoglycolate dehydrogenase</fullName>
    </submittedName>
</protein>
<organism evidence="1 2">
    <name type="scientific">Klebsiella pneumoniae</name>
    <dbReference type="NCBI Taxonomy" id="573"/>
    <lineage>
        <taxon>Bacteria</taxon>
        <taxon>Pseudomonadati</taxon>
        <taxon>Pseudomonadota</taxon>
        <taxon>Gammaproteobacteria</taxon>
        <taxon>Enterobacterales</taxon>
        <taxon>Enterobacteriaceae</taxon>
        <taxon>Klebsiella/Raoultella group</taxon>
        <taxon>Klebsiella</taxon>
        <taxon>Klebsiella pneumoniae complex</taxon>
    </lineage>
</organism>
<reference evidence="1" key="1">
    <citation type="submission" date="2023-07" db="EMBL/GenBank/DDBJ databases">
        <authorList>
            <person name="Peng Z."/>
        </authorList>
    </citation>
    <scope>NUCLEOTIDE SEQUENCE</scope>
    <source>
        <strain evidence="1">KP219</strain>
    </source>
</reference>
<dbReference type="SUPFAM" id="SSF89733">
    <property type="entry name" value="L-sulfolactate dehydrogenase-like"/>
    <property type="match status" value="1"/>
</dbReference>
<dbReference type="InterPro" id="IPR036111">
    <property type="entry name" value="Mal/L-sulfo/L-lacto_DH-like_sf"/>
</dbReference>
<dbReference type="InterPro" id="IPR043144">
    <property type="entry name" value="Mal/L-sulf/L-lact_DH-like_ah"/>
</dbReference>
<accession>A0AAW8AQS9</accession>
<dbReference type="EMBL" id="JAUUIA010001280">
    <property type="protein sequence ID" value="MDP0971822.1"/>
    <property type="molecule type" value="Genomic_DNA"/>
</dbReference>
<gene>
    <name evidence="1" type="ORF">Q6294_33340</name>
</gene>
<feature type="non-terminal residue" evidence="1">
    <location>
        <position position="1"/>
    </location>
</feature>
<dbReference type="AlphaFoldDB" id="A0AAW8AQS9"/>
<evidence type="ECO:0000313" key="2">
    <source>
        <dbReference type="Proteomes" id="UP001244490"/>
    </source>
</evidence>
<sequence length="61" mass="6473">KQSPHDPDAPVLAPGEWEAANREARLAEGIPLDAGSWQAICAAARDVGLSESHITRCRPLA</sequence>
<dbReference type="Gene3D" id="1.10.1530.10">
    <property type="match status" value="1"/>
</dbReference>
<evidence type="ECO:0000313" key="1">
    <source>
        <dbReference type="EMBL" id="MDP0971822.1"/>
    </source>
</evidence>
<dbReference type="Proteomes" id="UP001244490">
    <property type="component" value="Unassembled WGS sequence"/>
</dbReference>